<dbReference type="GO" id="GO:0003677">
    <property type="term" value="F:DNA binding"/>
    <property type="evidence" value="ECO:0007669"/>
    <property type="project" value="UniProtKB-KW"/>
</dbReference>
<dbReference type="Proteomes" id="UP000515237">
    <property type="component" value="Chromosome"/>
</dbReference>
<accession>A0A7G7G6X5</accession>
<dbReference type="RefSeq" id="WP_185273688.1">
    <property type="nucleotide sequence ID" value="NZ_CP055156.1"/>
</dbReference>
<feature type="domain" description="SpoVT-AbrB" evidence="1">
    <location>
        <begin position="6"/>
        <end position="49"/>
    </location>
</feature>
<dbReference type="InterPro" id="IPR037914">
    <property type="entry name" value="SpoVT-AbrB_sf"/>
</dbReference>
<organism evidence="2 3">
    <name type="scientific">Adhaeribacter swui</name>
    <dbReference type="NCBI Taxonomy" id="2086471"/>
    <lineage>
        <taxon>Bacteria</taxon>
        <taxon>Pseudomonadati</taxon>
        <taxon>Bacteroidota</taxon>
        <taxon>Cytophagia</taxon>
        <taxon>Cytophagales</taxon>
        <taxon>Hymenobacteraceae</taxon>
        <taxon>Adhaeribacter</taxon>
    </lineage>
</organism>
<dbReference type="InterPro" id="IPR007159">
    <property type="entry name" value="SpoVT-AbrB_dom"/>
</dbReference>
<dbReference type="AlphaFoldDB" id="A0A7G7G6X5"/>
<name>A0A7G7G6X5_9BACT</name>
<dbReference type="Gene3D" id="2.10.260.10">
    <property type="match status" value="1"/>
</dbReference>
<dbReference type="SUPFAM" id="SSF89447">
    <property type="entry name" value="AbrB/MazE/MraZ-like"/>
    <property type="match status" value="1"/>
</dbReference>
<reference evidence="2 3" key="1">
    <citation type="journal article" date="2018" name="Int. J. Syst. Evol. Microbiol.">
        <title>Adhaeribacter swui sp. nov., isolated from wet mud.</title>
        <authorList>
            <person name="Kim D.U."/>
            <person name="Kim K.W."/>
            <person name="Kang M.S."/>
            <person name="Kim J.Y."/>
            <person name="Jang J.H."/>
            <person name="Kim M.K."/>
        </authorList>
    </citation>
    <scope>NUCLEOTIDE SEQUENCE [LARGE SCALE GENOMIC DNA]</scope>
    <source>
        <strain evidence="2 3">KCTC 52873</strain>
    </source>
</reference>
<evidence type="ECO:0000259" key="1">
    <source>
        <dbReference type="SMART" id="SM00966"/>
    </source>
</evidence>
<protein>
    <submittedName>
        <fullName evidence="2">AbrB/MazE/SpoVT family DNA-binding domain-containing protein</fullName>
    </submittedName>
</protein>
<sequence>MEVAIIQIGNSKGLRLTKSILDKYNIKDKVELILEEGQIILKPVEQPRKGWEKAFQKMHENGDDQLLLNDVFEEENFDEWK</sequence>
<keyword evidence="3" id="KW-1185">Reference proteome</keyword>
<dbReference type="EMBL" id="CP055156">
    <property type="protein sequence ID" value="QNF32909.1"/>
    <property type="molecule type" value="Genomic_DNA"/>
</dbReference>
<proteinExistence type="predicted"/>
<dbReference type="KEGG" id="aswu:HUW51_09250"/>
<gene>
    <name evidence="2" type="ORF">HUW51_09250</name>
</gene>
<keyword evidence="2" id="KW-0238">DNA-binding</keyword>
<dbReference type="SMART" id="SM00966">
    <property type="entry name" value="SpoVT_AbrB"/>
    <property type="match status" value="1"/>
</dbReference>
<evidence type="ECO:0000313" key="2">
    <source>
        <dbReference type="EMBL" id="QNF32909.1"/>
    </source>
</evidence>
<evidence type="ECO:0000313" key="3">
    <source>
        <dbReference type="Proteomes" id="UP000515237"/>
    </source>
</evidence>